<protein>
    <submittedName>
        <fullName evidence="2">DUF1732 domain-containing protein</fullName>
    </submittedName>
</protein>
<evidence type="ECO:0000259" key="1">
    <source>
        <dbReference type="Pfam" id="PF08340"/>
    </source>
</evidence>
<evidence type="ECO:0000313" key="2">
    <source>
        <dbReference type="EMBL" id="MUP43959.1"/>
    </source>
</evidence>
<dbReference type="PANTHER" id="PTHR30636">
    <property type="entry name" value="UPF0701 PROTEIN YICC"/>
    <property type="match status" value="1"/>
</dbReference>
<organism evidence="2 3">
    <name type="scientific">Christiangramia aestuarii</name>
    <dbReference type="NCBI Taxonomy" id="1028746"/>
    <lineage>
        <taxon>Bacteria</taxon>
        <taxon>Pseudomonadati</taxon>
        <taxon>Bacteroidota</taxon>
        <taxon>Flavobacteriia</taxon>
        <taxon>Flavobacteriales</taxon>
        <taxon>Flavobacteriaceae</taxon>
        <taxon>Christiangramia</taxon>
    </lineage>
</organism>
<dbReference type="AlphaFoldDB" id="A0A7K1LT13"/>
<dbReference type="Proteomes" id="UP000460416">
    <property type="component" value="Unassembled WGS sequence"/>
</dbReference>
<keyword evidence="3" id="KW-1185">Reference proteome</keyword>
<dbReference type="EMBL" id="VJVW01000029">
    <property type="protein sequence ID" value="MUP43959.1"/>
    <property type="molecule type" value="Genomic_DNA"/>
</dbReference>
<comment type="caution">
    <text evidence="2">The sequence shown here is derived from an EMBL/GenBank/DDBJ whole genome shotgun (WGS) entry which is preliminary data.</text>
</comment>
<reference evidence="2 3" key="1">
    <citation type="submission" date="2019-07" db="EMBL/GenBank/DDBJ databases">
        <title>Gramella aestuarii sp. nov., isolated from a tidal flat, and emended description of Gramella echinicola.</title>
        <authorList>
            <person name="Liu L."/>
        </authorList>
    </citation>
    <scope>NUCLEOTIDE SEQUENCE [LARGE SCALE GENOMIC DNA]</scope>
    <source>
        <strain evidence="2 3">BS12</strain>
    </source>
</reference>
<dbReference type="GO" id="GO:0004521">
    <property type="term" value="F:RNA endonuclease activity"/>
    <property type="evidence" value="ECO:0007669"/>
    <property type="project" value="InterPro"/>
</dbReference>
<feature type="non-terminal residue" evidence="2">
    <location>
        <position position="1"/>
    </location>
</feature>
<sequence>LVEVGNLRELVPTMLANQRQKILDRFAELKAELDPQRLEQELVLLAQKSDVAEELDRLATHVGEVRRVLKAGGAAGRRLDFLMQELNREANTLGSKAFDPRSTQAAVNLKVLIEQMREQVQNIE</sequence>
<name>A0A7K1LT13_9FLAO</name>
<dbReference type="PANTHER" id="PTHR30636:SF3">
    <property type="entry name" value="UPF0701 PROTEIN YICC"/>
    <property type="match status" value="1"/>
</dbReference>
<feature type="domain" description="Endoribonuclease YicC-like C-terminal" evidence="1">
    <location>
        <begin position="9"/>
        <end position="124"/>
    </location>
</feature>
<dbReference type="InterPro" id="IPR013551">
    <property type="entry name" value="YicC-like_C"/>
</dbReference>
<evidence type="ECO:0000313" key="3">
    <source>
        <dbReference type="Proteomes" id="UP000460416"/>
    </source>
</evidence>
<accession>A0A7K1LT13</accession>
<gene>
    <name evidence="2" type="ORF">FLP08_15400</name>
</gene>
<proteinExistence type="predicted"/>
<dbReference type="InterPro" id="IPR005229">
    <property type="entry name" value="YicC/YloC-like"/>
</dbReference>
<dbReference type="OrthoDB" id="9771229at2"/>
<dbReference type="Pfam" id="PF08340">
    <property type="entry name" value="YicC-like_C"/>
    <property type="match status" value="1"/>
</dbReference>